<proteinExistence type="predicted"/>
<keyword evidence="2" id="KW-1185">Reference proteome</keyword>
<protein>
    <recommendedName>
        <fullName evidence="3">Helix-turn-helix domain-containing protein</fullName>
    </recommendedName>
</protein>
<dbReference type="EMBL" id="BAAAOS010000018">
    <property type="protein sequence ID" value="GAA1572044.1"/>
    <property type="molecule type" value="Genomic_DNA"/>
</dbReference>
<dbReference type="RefSeq" id="WP_344213511.1">
    <property type="nucleotide sequence ID" value="NZ_BAAAOS010000018.1"/>
</dbReference>
<dbReference type="Proteomes" id="UP001500393">
    <property type="component" value="Unassembled WGS sequence"/>
</dbReference>
<gene>
    <name evidence="1" type="ORF">GCM10009789_27000</name>
</gene>
<comment type="caution">
    <text evidence="1">The sequence shown here is derived from an EMBL/GenBank/DDBJ whole genome shotgun (WGS) entry which is preliminary data.</text>
</comment>
<accession>A0ABN2D7Q8</accession>
<reference evidence="1 2" key="1">
    <citation type="journal article" date="2019" name="Int. J. Syst. Evol. Microbiol.">
        <title>The Global Catalogue of Microorganisms (GCM) 10K type strain sequencing project: providing services to taxonomists for standard genome sequencing and annotation.</title>
        <authorList>
            <consortium name="The Broad Institute Genomics Platform"/>
            <consortium name="The Broad Institute Genome Sequencing Center for Infectious Disease"/>
            <person name="Wu L."/>
            <person name="Ma J."/>
        </authorList>
    </citation>
    <scope>NUCLEOTIDE SEQUENCE [LARGE SCALE GENOMIC DNA]</scope>
    <source>
        <strain evidence="1 2">JCM 14969</strain>
    </source>
</reference>
<organism evidence="1 2">
    <name type="scientific">Kribbella sancticallisti</name>
    <dbReference type="NCBI Taxonomy" id="460087"/>
    <lineage>
        <taxon>Bacteria</taxon>
        <taxon>Bacillati</taxon>
        <taxon>Actinomycetota</taxon>
        <taxon>Actinomycetes</taxon>
        <taxon>Propionibacteriales</taxon>
        <taxon>Kribbellaceae</taxon>
        <taxon>Kribbella</taxon>
    </lineage>
</organism>
<name>A0ABN2D7Q8_9ACTN</name>
<evidence type="ECO:0000313" key="2">
    <source>
        <dbReference type="Proteomes" id="UP001500393"/>
    </source>
</evidence>
<sequence>MDVLPSQSEVFLLADQDRRLTPDGPALVGPDGVRREIPVGVYEAMQFVEAAMLKGFAVQVTALRHELPIDEAAGAIGMSRRDLRAYAAEGAIPFRSTEHTDWVQLEHVLAFSQRLKAQRRSALDEMLNESIYDDDDDFQTGEQDR</sequence>
<evidence type="ECO:0000313" key="1">
    <source>
        <dbReference type="EMBL" id="GAA1572044.1"/>
    </source>
</evidence>
<evidence type="ECO:0008006" key="3">
    <source>
        <dbReference type="Google" id="ProtNLM"/>
    </source>
</evidence>